<evidence type="ECO:0000313" key="14">
    <source>
        <dbReference type="Ensembl" id="ENSATEP00000021091.1"/>
    </source>
</evidence>
<dbReference type="PROSITE" id="PS50221">
    <property type="entry name" value="GAIN_B"/>
    <property type="match status" value="1"/>
</dbReference>
<dbReference type="PRINTS" id="PR00249">
    <property type="entry name" value="GPCRSECRETIN"/>
</dbReference>
<keyword evidence="6 10" id="KW-0472">Membrane</keyword>
<dbReference type="InterPro" id="IPR007110">
    <property type="entry name" value="Ig-like_dom"/>
</dbReference>
<dbReference type="PRINTS" id="PR01695">
    <property type="entry name" value="IGHEPTARCPTR"/>
</dbReference>
<dbReference type="InterPro" id="IPR000832">
    <property type="entry name" value="GPCR_2_secretin-like"/>
</dbReference>
<feature type="transmembrane region" description="Helical" evidence="10">
    <location>
        <begin position="1323"/>
        <end position="1348"/>
    </location>
</feature>
<comment type="subcellular location">
    <subcellularLocation>
        <location evidence="1">Membrane</location>
        <topology evidence="1">Multi-pass membrane protein</topology>
    </subcellularLocation>
</comment>
<evidence type="ECO:0000256" key="9">
    <source>
        <dbReference type="SAM" id="MobiDB-lite"/>
    </source>
</evidence>
<feature type="domain" description="GAIN-B" evidence="11">
    <location>
        <begin position="996"/>
        <end position="1151"/>
    </location>
</feature>
<accession>A0A3Q1JYL4</accession>
<evidence type="ECO:0000256" key="10">
    <source>
        <dbReference type="SAM" id="Phobius"/>
    </source>
</evidence>
<dbReference type="Gene3D" id="2.60.40.10">
    <property type="entry name" value="Immunoglobulins"/>
    <property type="match status" value="1"/>
</dbReference>
<dbReference type="Proteomes" id="UP000265040">
    <property type="component" value="Chromosome 24"/>
</dbReference>
<dbReference type="PANTHER" id="PTHR45813">
    <property type="entry name" value="IG-LIKE DOMAIN-CONTAINING PROTEIN"/>
    <property type="match status" value="1"/>
</dbReference>
<keyword evidence="15" id="KW-1185">Reference proteome</keyword>
<evidence type="ECO:0000256" key="2">
    <source>
        <dbReference type="ARBA" id="ARBA00007343"/>
    </source>
</evidence>
<dbReference type="InterPro" id="IPR036179">
    <property type="entry name" value="Ig-like_dom_sf"/>
</dbReference>
<keyword evidence="5 10" id="KW-1133">Transmembrane helix</keyword>
<reference evidence="14" key="2">
    <citation type="submission" date="2025-08" db="UniProtKB">
        <authorList>
            <consortium name="Ensembl"/>
        </authorList>
    </citation>
    <scope>IDENTIFICATION</scope>
</reference>
<dbReference type="InterPro" id="IPR017981">
    <property type="entry name" value="GPCR_2-like_7TM"/>
</dbReference>
<dbReference type="InterPro" id="IPR057400">
    <property type="entry name" value="ADGRF3/5_N"/>
</dbReference>
<dbReference type="Pfam" id="PF25387">
    <property type="entry name" value="ADGRF3_N"/>
    <property type="match status" value="4"/>
</dbReference>
<evidence type="ECO:0000256" key="1">
    <source>
        <dbReference type="ARBA" id="ARBA00004141"/>
    </source>
</evidence>
<feature type="domain" description="Ig-like" evidence="13">
    <location>
        <begin position="636"/>
        <end position="735"/>
    </location>
</feature>
<evidence type="ECO:0000256" key="8">
    <source>
        <dbReference type="ARBA" id="ARBA00023180"/>
    </source>
</evidence>
<reference evidence="14" key="3">
    <citation type="submission" date="2025-09" db="UniProtKB">
        <authorList>
            <consortium name="Ensembl"/>
        </authorList>
    </citation>
    <scope>IDENTIFICATION</scope>
</reference>
<keyword evidence="3 10" id="KW-0812">Transmembrane</keyword>
<evidence type="ECO:0000259" key="13">
    <source>
        <dbReference type="PROSITE" id="PS50835"/>
    </source>
</evidence>
<sequence>QHQLPPPAVVYEYIISIELNVSDVAAINQLRNILSNISYPVIISNQIQIYDINITTVCSPSSGGYQCRCEDQYRWSCDQCLTLGFCDNITGDTCGCINTIPPDGQYSPAVVYEYIISIELNVSDVAAINQLRNILSNISYPVIISNQIQIYDINITTVCSPTSGGYQCRCEDQYRWSCDQCLTLGFCDNITGDTCGCINTIPPDGQYCQSVVQNTPAVVYEYIISIELNVSDVAAINQLRNILSNISYPVIISNQIQIYDINITTVCSPSSGGYQCRCEDQYRWSCDQCLTLGFCDNITGDTCGCINTIPPDGQYCQSVVQNSNLSCYNTSPTVVYEYIISIELNVSDVAVINQLRNILSNISYPVIISNQIQIYDINITTVCYPSETTYQCRCEQQFGWPCEMCSTFGKCNETFDNTCECINAIPPNGHTLQAVPCSIYTFMGNYTFSLFSSIGVTSQSTSGSSTMSSTSTIAPTTYLTTATSTMANTTIPTTTTPMANTTISNQSTTTANNTTHTTVTTPAILTTTLTTTTTTATTTIPITTTTTTTSSTASTTLSTTATTPQPGSVSLRIRVQCNTTDCQIKNKNNCEMSTVLIMYGNGSVITDFVVQATQVNGSEIAAVNQNLPVAMSSVAPVIGSVSAVYNSLTPISTSGLIYTGSSMVLTCEPPSGIINKGSTWTFNSLQIKSNSRITITDTGSLSTLTVNNVILDDIGTYGCTLMSSALDFVQSGVVTAAQIKQAPNLQLQSLVNVKCTVGQKQPLLCCVQQPYTVQWFQGTTSLNSVSTSSAQTYCITYNFQLQSCSGPQQSDFTCMVDNPQGYKMTTTVKFFTSGKNITCNNSQYGSGQTGDTSVIGCDPGQEGSRTAVCQSTGQWIPKNDTCIVTVIKQLLIASQTLTVQQVPTFVMQLKNAVLANETQTATSSATVSAIVDILNTIANVPTPVNETVMRNVLDTVNAIIGDDAKGSWEFLNSQELNNASSILLGSLETISDTLDGAFSIITPLIQFNRTMISNFFKAYLNSSVTIDIPNTNTSNAFITTILFSSLNNVLSTRNSTNTTSNGTVTDSVINADVVLVKINSTIQNVTLKYAKLNNSLTLNPRCVFWNFKAFKDLGAWDDEGCNLVSDINNTVTCNCNHLTSFSILMSTYIPPSLREALDIITYVGVGISLASLVICLIIEAYVWKAITRNSTAYMRHVSIVNTALSLLIGDICFIIGASIAKNPAENAGQDYNVPVGPCSTATFFMHFFYLALFFWMLVSGLLLFYRTVMVFSHMSKSTMLAIGFSLGYGCPLIIAVITVAVTAPGHGYIRRDYACWLNWTETMALLALVIPALSIVFINILIIIVVVFKMLRRGVGDTAQRDEKHTLVVVARCVIILTPLFGLTWSLGVGTMLESTNKGIHIAFAFFNSLQVRISIKMQTCVLLLSVVFICNEICFFVLF</sequence>
<dbReference type="InterPro" id="IPR051587">
    <property type="entry name" value="Adhesion_GPCR"/>
</dbReference>
<dbReference type="InParanoid" id="A0A3Q1JYL4"/>
<evidence type="ECO:0000256" key="7">
    <source>
        <dbReference type="ARBA" id="ARBA00023157"/>
    </source>
</evidence>
<dbReference type="PROSITE" id="PS50835">
    <property type="entry name" value="IG_LIKE"/>
    <property type="match status" value="1"/>
</dbReference>
<evidence type="ECO:0000256" key="6">
    <source>
        <dbReference type="ARBA" id="ARBA00023136"/>
    </source>
</evidence>
<keyword evidence="8" id="KW-0325">Glycoprotein</keyword>
<dbReference type="GO" id="GO:0007189">
    <property type="term" value="P:adenylate cyclase-activating G protein-coupled receptor signaling pathway"/>
    <property type="evidence" value="ECO:0007669"/>
    <property type="project" value="TreeGrafter"/>
</dbReference>
<evidence type="ECO:0000256" key="3">
    <source>
        <dbReference type="ARBA" id="ARBA00022692"/>
    </source>
</evidence>
<feature type="transmembrane region" description="Helical" evidence="10">
    <location>
        <begin position="1421"/>
        <end position="1439"/>
    </location>
</feature>
<feature type="domain" description="G-protein coupled receptors family 2 profile 2" evidence="12">
    <location>
        <begin position="1157"/>
        <end position="1438"/>
    </location>
</feature>
<dbReference type="InterPro" id="IPR013783">
    <property type="entry name" value="Ig-like_fold"/>
</dbReference>
<keyword evidence="4" id="KW-0732">Signal</keyword>
<dbReference type="Gene3D" id="1.20.1070.10">
    <property type="entry name" value="Rhodopsin 7-helix transmembrane proteins"/>
    <property type="match status" value="1"/>
</dbReference>
<dbReference type="Gene3D" id="2.60.220.50">
    <property type="match status" value="1"/>
</dbReference>
<evidence type="ECO:0000259" key="12">
    <source>
        <dbReference type="PROSITE" id="PS50261"/>
    </source>
</evidence>
<evidence type="ECO:0008006" key="16">
    <source>
        <dbReference type="Google" id="ProtNLM"/>
    </source>
</evidence>
<dbReference type="InterPro" id="IPR057244">
    <property type="entry name" value="GAIN_B"/>
</dbReference>
<feature type="transmembrane region" description="Helical" evidence="10">
    <location>
        <begin position="1199"/>
        <end position="1220"/>
    </location>
</feature>
<dbReference type="Ensembl" id="ENSATET00000021449.3">
    <property type="protein sequence ID" value="ENSATEP00000021091.1"/>
    <property type="gene ID" value="ENSATEG00000014631.3"/>
</dbReference>
<dbReference type="PROSITE" id="PS50261">
    <property type="entry name" value="G_PROTEIN_RECEP_F2_4"/>
    <property type="match status" value="1"/>
</dbReference>
<protein>
    <recommendedName>
        <fullName evidence="16">Adhesion G protein-coupled receptor F5</fullName>
    </recommendedName>
</protein>
<dbReference type="GeneTree" id="ENSGT00940000154603"/>
<dbReference type="Pfam" id="PF01825">
    <property type="entry name" value="GPS"/>
    <property type="match status" value="1"/>
</dbReference>
<dbReference type="InterPro" id="IPR008078">
    <property type="entry name" value="GPCR_2_Ig-hepta-like_rcpt"/>
</dbReference>
<feature type="transmembrane region" description="Helical" evidence="10">
    <location>
        <begin position="1240"/>
        <end position="1265"/>
    </location>
</feature>
<dbReference type="OMA" id="VVYEYII"/>
<feature type="compositionally biased region" description="Low complexity" evidence="9">
    <location>
        <begin position="546"/>
        <end position="564"/>
    </location>
</feature>
<dbReference type="OrthoDB" id="10040049at2759"/>
<feature type="transmembrane region" description="Helical" evidence="10">
    <location>
        <begin position="1277"/>
        <end position="1303"/>
    </location>
</feature>
<dbReference type="PANTHER" id="PTHR45813:SF4">
    <property type="entry name" value="ADHESION G PROTEIN-COUPLED RECEPTOR F5"/>
    <property type="match status" value="1"/>
</dbReference>
<feature type="transmembrane region" description="Helical" evidence="10">
    <location>
        <begin position="1159"/>
        <end position="1178"/>
    </location>
</feature>
<dbReference type="Pfam" id="PF00002">
    <property type="entry name" value="7tm_2"/>
    <property type="match status" value="1"/>
</dbReference>
<proteinExistence type="inferred from homology"/>
<reference evidence="14" key="1">
    <citation type="submission" date="2021-04" db="EMBL/GenBank/DDBJ databases">
        <authorList>
            <consortium name="Wellcome Sanger Institute Data Sharing"/>
        </authorList>
    </citation>
    <scope>NUCLEOTIDE SEQUENCE [LARGE SCALE GENOMIC DNA]</scope>
</reference>
<dbReference type="GO" id="GO:0004930">
    <property type="term" value="F:G protein-coupled receptor activity"/>
    <property type="evidence" value="ECO:0007669"/>
    <property type="project" value="InterPro"/>
</dbReference>
<dbReference type="GO" id="GO:0007166">
    <property type="term" value="P:cell surface receptor signaling pathway"/>
    <property type="evidence" value="ECO:0007669"/>
    <property type="project" value="InterPro"/>
</dbReference>
<feature type="transmembrane region" description="Helical" evidence="10">
    <location>
        <begin position="1369"/>
        <end position="1387"/>
    </location>
</feature>
<evidence type="ECO:0000256" key="5">
    <source>
        <dbReference type="ARBA" id="ARBA00022989"/>
    </source>
</evidence>
<name>A0A3Q1JYL4_ANATE</name>
<dbReference type="InterPro" id="IPR000203">
    <property type="entry name" value="GPS"/>
</dbReference>
<evidence type="ECO:0000259" key="11">
    <source>
        <dbReference type="PROSITE" id="PS50221"/>
    </source>
</evidence>
<dbReference type="InterPro" id="IPR046338">
    <property type="entry name" value="GAIN_dom_sf"/>
</dbReference>
<comment type="similarity">
    <text evidence="2">Belongs to the G-protein coupled receptor 2 family. Adhesion G-protein coupled receptor (ADGR) subfamily.</text>
</comment>
<feature type="region of interest" description="Disordered" evidence="9">
    <location>
        <begin position="546"/>
        <end position="565"/>
    </location>
</feature>
<dbReference type="FunFam" id="1.20.1070.10:FF:000058">
    <property type="entry name" value="Adhesion G protein-coupled receptor F5"/>
    <property type="match status" value="1"/>
</dbReference>
<dbReference type="GO" id="GO:0016020">
    <property type="term" value="C:membrane"/>
    <property type="evidence" value="ECO:0007669"/>
    <property type="project" value="UniProtKB-SubCell"/>
</dbReference>
<dbReference type="SUPFAM" id="SSF48726">
    <property type="entry name" value="Immunoglobulin"/>
    <property type="match status" value="1"/>
</dbReference>
<gene>
    <name evidence="14" type="primary">UMODL1</name>
</gene>
<keyword evidence="7" id="KW-1015">Disulfide bond</keyword>
<organism evidence="14 15">
    <name type="scientific">Anabas testudineus</name>
    <name type="common">Climbing perch</name>
    <name type="synonym">Anthias testudineus</name>
    <dbReference type="NCBI Taxonomy" id="64144"/>
    <lineage>
        <taxon>Eukaryota</taxon>
        <taxon>Metazoa</taxon>
        <taxon>Chordata</taxon>
        <taxon>Craniata</taxon>
        <taxon>Vertebrata</taxon>
        <taxon>Euteleostomi</taxon>
        <taxon>Actinopterygii</taxon>
        <taxon>Neopterygii</taxon>
        <taxon>Teleostei</taxon>
        <taxon>Neoteleostei</taxon>
        <taxon>Acanthomorphata</taxon>
        <taxon>Anabantaria</taxon>
        <taxon>Anabantiformes</taxon>
        <taxon>Anabantoidei</taxon>
        <taxon>Anabantidae</taxon>
        <taxon>Anabas</taxon>
    </lineage>
</organism>
<evidence type="ECO:0000256" key="4">
    <source>
        <dbReference type="ARBA" id="ARBA00022729"/>
    </source>
</evidence>
<dbReference type="STRING" id="64144.ENSATEP00000021091"/>
<dbReference type="SMART" id="SM00303">
    <property type="entry name" value="GPS"/>
    <property type="match status" value="1"/>
</dbReference>
<evidence type="ECO:0000313" key="15">
    <source>
        <dbReference type="Proteomes" id="UP000265040"/>
    </source>
</evidence>